<evidence type="ECO:0000259" key="3">
    <source>
        <dbReference type="Pfam" id="PF03358"/>
    </source>
</evidence>
<dbReference type="InterPro" id="IPR005025">
    <property type="entry name" value="FMN_Rdtase-like_dom"/>
</dbReference>
<dbReference type="Gene3D" id="3.40.50.360">
    <property type="match status" value="1"/>
</dbReference>
<accession>A0A7C4RHB0</accession>
<feature type="domain" description="NADPH-dependent FMN reductase-like" evidence="3">
    <location>
        <begin position="4"/>
        <end position="115"/>
    </location>
</feature>
<keyword evidence="1" id="KW-0285">Flavoprotein</keyword>
<proteinExistence type="predicted"/>
<dbReference type="EMBL" id="DSUH01000069">
    <property type="protein sequence ID" value="HGU31849.1"/>
    <property type="molecule type" value="Genomic_DNA"/>
</dbReference>
<dbReference type="InterPro" id="IPR029039">
    <property type="entry name" value="Flavoprotein-like_sf"/>
</dbReference>
<protein>
    <submittedName>
        <fullName evidence="4">Flavodoxin family protein</fullName>
    </submittedName>
</protein>
<dbReference type="PANTHER" id="PTHR43278:SF2">
    <property type="entry name" value="IRON-SULFUR FLAVOPROTEIN"/>
    <property type="match status" value="1"/>
</dbReference>
<organism evidence="4">
    <name type="scientific">Desulfatirhabdium butyrativorans</name>
    <dbReference type="NCBI Taxonomy" id="340467"/>
    <lineage>
        <taxon>Bacteria</taxon>
        <taxon>Pseudomonadati</taxon>
        <taxon>Thermodesulfobacteriota</taxon>
        <taxon>Desulfobacteria</taxon>
        <taxon>Desulfobacterales</taxon>
        <taxon>Desulfatirhabdiaceae</taxon>
        <taxon>Desulfatirhabdium</taxon>
    </lineage>
</organism>
<dbReference type="PANTHER" id="PTHR43278">
    <property type="entry name" value="NAD(P)H-DEPENDENT FMN-CONTAINING OXIDOREDUCTASE YWQN-RELATED"/>
    <property type="match status" value="1"/>
</dbReference>
<dbReference type="InterPro" id="IPR051796">
    <property type="entry name" value="ISF_SsuE-like"/>
</dbReference>
<name>A0A7C4RHB0_9BACT</name>
<evidence type="ECO:0000256" key="1">
    <source>
        <dbReference type="ARBA" id="ARBA00022630"/>
    </source>
</evidence>
<reference evidence="4" key="1">
    <citation type="journal article" date="2020" name="mSystems">
        <title>Genome- and Community-Level Interaction Insights into Carbon Utilization and Element Cycling Functions of Hydrothermarchaeota in Hydrothermal Sediment.</title>
        <authorList>
            <person name="Zhou Z."/>
            <person name="Liu Y."/>
            <person name="Xu W."/>
            <person name="Pan J."/>
            <person name="Luo Z.H."/>
            <person name="Li M."/>
        </authorList>
    </citation>
    <scope>NUCLEOTIDE SEQUENCE [LARGE SCALE GENOMIC DNA]</scope>
    <source>
        <strain evidence="4">SpSt-477</strain>
    </source>
</reference>
<evidence type="ECO:0000313" key="4">
    <source>
        <dbReference type="EMBL" id="HGU31849.1"/>
    </source>
</evidence>
<gene>
    <name evidence="4" type="ORF">ENS29_03215</name>
</gene>
<dbReference type="SUPFAM" id="SSF52218">
    <property type="entry name" value="Flavoproteins"/>
    <property type="match status" value="1"/>
</dbReference>
<keyword evidence="2" id="KW-0288">FMN</keyword>
<comment type="caution">
    <text evidence="4">The sequence shown here is derived from an EMBL/GenBank/DDBJ whole genome shotgun (WGS) entry which is preliminary data.</text>
</comment>
<dbReference type="GO" id="GO:0016491">
    <property type="term" value="F:oxidoreductase activity"/>
    <property type="evidence" value="ECO:0007669"/>
    <property type="project" value="InterPro"/>
</dbReference>
<dbReference type="AlphaFoldDB" id="A0A7C4RHB0"/>
<sequence>MTIHIAAVFGSPRRRGNTATLLNQAIQGAKDAGASVTPIVLRDLRMSPCLEIYGCQKTGRCVIDDDFHGIVDILLSAQGIMLASPIFFYTVSAHTKILMDRCQSLWVKKYWIEKVPFQPKRVARKGLFLSVGATQGKRLFDGVLLTVKYFFDTLDTELAQALCFRGIDFEGDIQQYPEYLDQAYQAGRNLALSIGEVNPSDA</sequence>
<evidence type="ECO:0000256" key="2">
    <source>
        <dbReference type="ARBA" id="ARBA00022643"/>
    </source>
</evidence>
<dbReference type="Pfam" id="PF03358">
    <property type="entry name" value="FMN_red"/>
    <property type="match status" value="1"/>
</dbReference>